<dbReference type="PRINTS" id="PR00455">
    <property type="entry name" value="HTHTETR"/>
</dbReference>
<feature type="DNA-binding region" description="H-T-H motif" evidence="4">
    <location>
        <begin position="27"/>
        <end position="46"/>
    </location>
</feature>
<keyword evidence="3" id="KW-0804">Transcription</keyword>
<dbReference type="Gene3D" id="1.10.357.10">
    <property type="entry name" value="Tetracycline Repressor, domain 2"/>
    <property type="match status" value="1"/>
</dbReference>
<protein>
    <submittedName>
        <fullName evidence="6">TetR/AcrR family transcriptional regulator</fullName>
    </submittedName>
</protein>
<gene>
    <name evidence="6" type="ORF">QQX09_12685</name>
</gene>
<sequence length="212" mass="22382">MTSSSTRESILDATERLAASGGTDALSLRSITREAGVNVAAIHYHFGGRDGLMRAMLDRHVAPLNARRLALLDGLDEAAGPAAVLEAFLRPDLELIDRLRRDGRASLTRFLGEAYARPTPEVAALMAAQFHPVAEAFLARLAGCLPEVPPAELRLRLGLVVAVVQGLFAEAPDLDGPALLGADTLDEQVRRLVSFAAGGVGAPAATPHARRP</sequence>
<accession>A0ABT8GC43</accession>
<dbReference type="SUPFAM" id="SSF46689">
    <property type="entry name" value="Homeodomain-like"/>
    <property type="match status" value="1"/>
</dbReference>
<keyword evidence="7" id="KW-1185">Reference proteome</keyword>
<dbReference type="Pfam" id="PF00440">
    <property type="entry name" value="TetR_N"/>
    <property type="match status" value="1"/>
</dbReference>
<dbReference type="SUPFAM" id="SSF48498">
    <property type="entry name" value="Tetracyclin repressor-like, C-terminal domain"/>
    <property type="match status" value="1"/>
</dbReference>
<reference evidence="6" key="1">
    <citation type="submission" date="2023-06" db="EMBL/GenBank/DDBJ databases">
        <title>Sysu t00192.</title>
        <authorList>
            <person name="Gao L."/>
            <person name="Fang B.-Z."/>
            <person name="Li W.-J."/>
        </authorList>
    </citation>
    <scope>NUCLEOTIDE SEQUENCE</scope>
    <source>
        <strain evidence="6">SYSU T00192</strain>
    </source>
</reference>
<dbReference type="InterPro" id="IPR036271">
    <property type="entry name" value="Tet_transcr_reg_TetR-rel_C_sf"/>
</dbReference>
<feature type="domain" description="HTH tetR-type" evidence="5">
    <location>
        <begin position="4"/>
        <end position="64"/>
    </location>
</feature>
<organism evidence="6 7">
    <name type="scientific">Demequina litoralis</name>
    <dbReference type="NCBI Taxonomy" id="3051660"/>
    <lineage>
        <taxon>Bacteria</taxon>
        <taxon>Bacillati</taxon>
        <taxon>Actinomycetota</taxon>
        <taxon>Actinomycetes</taxon>
        <taxon>Micrococcales</taxon>
        <taxon>Demequinaceae</taxon>
        <taxon>Demequina</taxon>
    </lineage>
</organism>
<evidence type="ECO:0000256" key="4">
    <source>
        <dbReference type="PROSITE-ProRule" id="PRU00335"/>
    </source>
</evidence>
<dbReference type="InterPro" id="IPR001647">
    <property type="entry name" value="HTH_TetR"/>
</dbReference>
<dbReference type="PROSITE" id="PS50977">
    <property type="entry name" value="HTH_TETR_2"/>
    <property type="match status" value="1"/>
</dbReference>
<dbReference type="Proteomes" id="UP001172728">
    <property type="component" value="Unassembled WGS sequence"/>
</dbReference>
<dbReference type="EMBL" id="JAUHPW010000011">
    <property type="protein sequence ID" value="MDN4476711.1"/>
    <property type="molecule type" value="Genomic_DNA"/>
</dbReference>
<dbReference type="Pfam" id="PF17939">
    <property type="entry name" value="TetR_C_30"/>
    <property type="match status" value="1"/>
</dbReference>
<dbReference type="InterPro" id="IPR009057">
    <property type="entry name" value="Homeodomain-like_sf"/>
</dbReference>
<evidence type="ECO:0000256" key="1">
    <source>
        <dbReference type="ARBA" id="ARBA00023015"/>
    </source>
</evidence>
<name>A0ABT8GC43_9MICO</name>
<proteinExistence type="predicted"/>
<keyword evidence="2 4" id="KW-0238">DNA-binding</keyword>
<dbReference type="InterPro" id="IPR041586">
    <property type="entry name" value="PsrA_TetR_C"/>
</dbReference>
<keyword evidence="1" id="KW-0805">Transcription regulation</keyword>
<dbReference type="RefSeq" id="WP_301135341.1">
    <property type="nucleotide sequence ID" value="NZ_JAUHPW010000011.1"/>
</dbReference>
<evidence type="ECO:0000313" key="6">
    <source>
        <dbReference type="EMBL" id="MDN4476711.1"/>
    </source>
</evidence>
<dbReference type="PANTHER" id="PTHR30055">
    <property type="entry name" value="HTH-TYPE TRANSCRIPTIONAL REGULATOR RUTR"/>
    <property type="match status" value="1"/>
</dbReference>
<dbReference type="PANTHER" id="PTHR30055:SF234">
    <property type="entry name" value="HTH-TYPE TRANSCRIPTIONAL REGULATOR BETI"/>
    <property type="match status" value="1"/>
</dbReference>
<evidence type="ECO:0000313" key="7">
    <source>
        <dbReference type="Proteomes" id="UP001172728"/>
    </source>
</evidence>
<evidence type="ECO:0000256" key="3">
    <source>
        <dbReference type="ARBA" id="ARBA00023163"/>
    </source>
</evidence>
<evidence type="ECO:0000259" key="5">
    <source>
        <dbReference type="PROSITE" id="PS50977"/>
    </source>
</evidence>
<evidence type="ECO:0000256" key="2">
    <source>
        <dbReference type="ARBA" id="ARBA00023125"/>
    </source>
</evidence>
<comment type="caution">
    <text evidence="6">The sequence shown here is derived from an EMBL/GenBank/DDBJ whole genome shotgun (WGS) entry which is preliminary data.</text>
</comment>
<dbReference type="InterPro" id="IPR050109">
    <property type="entry name" value="HTH-type_TetR-like_transc_reg"/>
</dbReference>